<evidence type="ECO:0000256" key="1">
    <source>
        <dbReference type="ARBA" id="ARBA00004123"/>
    </source>
</evidence>
<feature type="compositionally biased region" description="Basic residues" evidence="10">
    <location>
        <begin position="146"/>
        <end position="157"/>
    </location>
</feature>
<keyword evidence="4" id="KW-0221">Differentiation</keyword>
<gene>
    <name evidence="12" type="ORF">JZ751_025999</name>
</gene>
<dbReference type="GO" id="GO:0000981">
    <property type="term" value="F:DNA-binding transcription factor activity, RNA polymerase II-specific"/>
    <property type="evidence" value="ECO:0007669"/>
    <property type="project" value="TreeGrafter"/>
</dbReference>
<feature type="compositionally biased region" description="Acidic residues" evidence="10">
    <location>
        <begin position="129"/>
        <end position="142"/>
    </location>
</feature>
<feature type="compositionally biased region" description="Basic and acidic residues" evidence="10">
    <location>
        <begin position="109"/>
        <end position="128"/>
    </location>
</feature>
<evidence type="ECO:0000256" key="5">
    <source>
        <dbReference type="ARBA" id="ARBA00022902"/>
    </source>
</evidence>
<evidence type="ECO:0000256" key="6">
    <source>
        <dbReference type="ARBA" id="ARBA00023015"/>
    </source>
</evidence>
<dbReference type="AlphaFoldDB" id="A0A8T2MRM0"/>
<evidence type="ECO:0000256" key="10">
    <source>
        <dbReference type="SAM" id="MobiDB-lite"/>
    </source>
</evidence>
<accession>A0A8T2MRM0</accession>
<proteinExistence type="predicted"/>
<dbReference type="InterPro" id="IPR011598">
    <property type="entry name" value="bHLH_dom"/>
</dbReference>
<dbReference type="InterPro" id="IPR022575">
    <property type="entry name" value="NeuroD_DUF"/>
</dbReference>
<organism evidence="12 13">
    <name type="scientific">Albula glossodonta</name>
    <name type="common">roundjaw bonefish</name>
    <dbReference type="NCBI Taxonomy" id="121402"/>
    <lineage>
        <taxon>Eukaryota</taxon>
        <taxon>Metazoa</taxon>
        <taxon>Chordata</taxon>
        <taxon>Craniata</taxon>
        <taxon>Vertebrata</taxon>
        <taxon>Euteleostomi</taxon>
        <taxon>Actinopterygii</taxon>
        <taxon>Neopterygii</taxon>
        <taxon>Teleostei</taxon>
        <taxon>Albuliformes</taxon>
        <taxon>Albulidae</taxon>
        <taxon>Albula</taxon>
    </lineage>
</organism>
<evidence type="ECO:0000256" key="9">
    <source>
        <dbReference type="ARBA" id="ARBA00023242"/>
    </source>
</evidence>
<dbReference type="GO" id="GO:0070888">
    <property type="term" value="F:E-box binding"/>
    <property type="evidence" value="ECO:0007669"/>
    <property type="project" value="TreeGrafter"/>
</dbReference>
<dbReference type="Proteomes" id="UP000824540">
    <property type="component" value="Unassembled WGS sequence"/>
</dbReference>
<evidence type="ECO:0000256" key="7">
    <source>
        <dbReference type="ARBA" id="ARBA00023125"/>
    </source>
</evidence>
<dbReference type="Gene3D" id="4.10.280.10">
    <property type="entry name" value="Helix-loop-helix DNA-binding domain"/>
    <property type="match status" value="1"/>
</dbReference>
<comment type="subunit">
    <text evidence="2">Efficient DNA binding requires dimerization with another bHLH protein.</text>
</comment>
<dbReference type="Pfam" id="PF12533">
    <property type="entry name" value="Neuro_bHLH"/>
    <property type="match status" value="1"/>
</dbReference>
<evidence type="ECO:0000256" key="2">
    <source>
        <dbReference type="ARBA" id="ARBA00011571"/>
    </source>
</evidence>
<keyword evidence="8" id="KW-0804">Transcription</keyword>
<comment type="subcellular location">
    <subcellularLocation>
        <location evidence="1">Nucleus</location>
    </subcellularLocation>
</comment>
<dbReference type="GO" id="GO:0007423">
    <property type="term" value="P:sensory organ development"/>
    <property type="evidence" value="ECO:0007669"/>
    <property type="project" value="TreeGrafter"/>
</dbReference>
<dbReference type="GO" id="GO:0045944">
    <property type="term" value="P:positive regulation of transcription by RNA polymerase II"/>
    <property type="evidence" value="ECO:0007669"/>
    <property type="project" value="TreeGrafter"/>
</dbReference>
<protein>
    <recommendedName>
        <fullName evidence="11">BHLH domain-containing protein</fullName>
    </recommendedName>
</protein>
<feature type="region of interest" description="Disordered" evidence="10">
    <location>
        <begin position="109"/>
        <end position="178"/>
    </location>
</feature>
<dbReference type="PANTHER" id="PTHR19290:SF9">
    <property type="entry name" value="NEUROGENIC DIFFERENTIATION FACTOR 6"/>
    <property type="match status" value="1"/>
</dbReference>
<dbReference type="EMBL" id="JAFBMS010000681">
    <property type="protein sequence ID" value="KAG9330263.1"/>
    <property type="molecule type" value="Genomic_DNA"/>
</dbReference>
<keyword evidence="3" id="KW-0217">Developmental protein</keyword>
<dbReference type="SUPFAM" id="SSF47459">
    <property type="entry name" value="HLH, helix-loop-helix DNA-binding domain"/>
    <property type="match status" value="1"/>
</dbReference>
<feature type="compositionally biased region" description="Basic and acidic residues" evidence="10">
    <location>
        <begin position="160"/>
        <end position="178"/>
    </location>
</feature>
<comment type="caution">
    <text evidence="12">The sequence shown here is derived from an EMBL/GenBank/DDBJ whole genome shotgun (WGS) entry which is preliminary data.</text>
</comment>
<dbReference type="InterPro" id="IPR036638">
    <property type="entry name" value="HLH_DNA-bd_sf"/>
</dbReference>
<dbReference type="GO" id="GO:0005634">
    <property type="term" value="C:nucleus"/>
    <property type="evidence" value="ECO:0007669"/>
    <property type="project" value="UniProtKB-SubCell"/>
</dbReference>
<keyword evidence="5" id="KW-0524">Neurogenesis</keyword>
<name>A0A8T2MRM0_9TELE</name>
<evidence type="ECO:0000256" key="3">
    <source>
        <dbReference type="ARBA" id="ARBA00022473"/>
    </source>
</evidence>
<dbReference type="FunFam" id="4.10.280.10:FF:000006">
    <property type="entry name" value="Neurogenic differentiation factor"/>
    <property type="match status" value="1"/>
</dbReference>
<feature type="domain" description="BHLH" evidence="11">
    <location>
        <begin position="166"/>
        <end position="218"/>
    </location>
</feature>
<keyword evidence="6" id="KW-0805">Transcription regulation</keyword>
<dbReference type="CDD" id="cd19722">
    <property type="entry name" value="bHLH_TS_NeuroD6_ATOH2"/>
    <property type="match status" value="1"/>
</dbReference>
<reference evidence="12" key="1">
    <citation type="thesis" date="2021" institute="BYU ScholarsArchive" country="Provo, UT, USA">
        <title>Applications of and Algorithms for Genome Assembly and Genomic Analyses with an Emphasis on Marine Teleosts.</title>
        <authorList>
            <person name="Pickett B.D."/>
        </authorList>
    </citation>
    <scope>NUCLEOTIDE SEQUENCE</scope>
    <source>
        <strain evidence="12">HI-2016</strain>
    </source>
</reference>
<dbReference type="GO" id="GO:0061564">
    <property type="term" value="P:axon development"/>
    <property type="evidence" value="ECO:0007669"/>
    <property type="project" value="TreeGrafter"/>
</dbReference>
<evidence type="ECO:0000256" key="8">
    <source>
        <dbReference type="ARBA" id="ARBA00023163"/>
    </source>
</evidence>
<dbReference type="GO" id="GO:0046983">
    <property type="term" value="F:protein dimerization activity"/>
    <property type="evidence" value="ECO:0007669"/>
    <property type="project" value="InterPro"/>
</dbReference>
<evidence type="ECO:0000313" key="12">
    <source>
        <dbReference type="EMBL" id="KAG9330263.1"/>
    </source>
</evidence>
<dbReference type="Pfam" id="PF00010">
    <property type="entry name" value="HLH"/>
    <property type="match status" value="1"/>
</dbReference>
<dbReference type="InterPro" id="IPR050359">
    <property type="entry name" value="bHLH_transcription_factors"/>
</dbReference>
<dbReference type="PANTHER" id="PTHR19290">
    <property type="entry name" value="BASIC HELIX-LOOP-HELIX PROTEIN NEUROGENIN-RELATED"/>
    <property type="match status" value="1"/>
</dbReference>
<keyword evidence="7" id="KW-0238">DNA-binding</keyword>
<keyword evidence="13" id="KW-1185">Reference proteome</keyword>
<evidence type="ECO:0000259" key="11">
    <source>
        <dbReference type="PROSITE" id="PS50888"/>
    </source>
</evidence>
<sequence>MSLETKPRDNHCHATSVADGMDTSSRCWHQCHFSKRRKEGKKEAEKKRTGEKTQRQVDAYHIGISLTESFSDVCRRMLTLPFEEPATMPEPRFTANFPPECVAENKKLASKKLDASPNPKAKETREENSEKEEEDREDDQDENGLPKRKGARKKKLTSGRQERVKVRRQEANARERSRMHGLNDALESLRKVVPCYSKTQKLSKIETLRLAKNYIWALSETLSAGKRPDLLAFVQTLCKGLSQPTTNLVAGCLQLNARNFLTDHNGEASFSARPPYDAVYASYSGSETGTPTGHGCGGGTSTLDSAKPFRPYSYGGSYESFYENPSPECASPPFEGPLSPPINFNGIFSLKHEDPAAEYGKTCHYGMRYCPVPGRGSLGQSSMFAVSTDGHFPYDLHVRGQPYAAQDELNAAFHN</sequence>
<evidence type="ECO:0000256" key="4">
    <source>
        <dbReference type="ARBA" id="ARBA00022782"/>
    </source>
</evidence>
<keyword evidence="9" id="KW-0539">Nucleus</keyword>
<evidence type="ECO:0000313" key="13">
    <source>
        <dbReference type="Proteomes" id="UP000824540"/>
    </source>
</evidence>
<dbReference type="OrthoDB" id="10039134at2759"/>
<dbReference type="PROSITE" id="PS50888">
    <property type="entry name" value="BHLH"/>
    <property type="match status" value="1"/>
</dbReference>
<dbReference type="SMART" id="SM00353">
    <property type="entry name" value="HLH"/>
    <property type="match status" value="1"/>
</dbReference>